<dbReference type="Gene3D" id="1.20.1260.140">
    <property type="entry name" value="Alternative oxidase"/>
    <property type="match status" value="1"/>
</dbReference>
<keyword evidence="9 14" id="KW-1133">Transmembrane helix</keyword>
<evidence type="ECO:0000256" key="1">
    <source>
        <dbReference type="ARBA" id="ARBA00001962"/>
    </source>
</evidence>
<feature type="compositionally biased region" description="Basic and acidic residues" evidence="13">
    <location>
        <begin position="265"/>
        <end position="280"/>
    </location>
</feature>
<evidence type="ECO:0000256" key="10">
    <source>
        <dbReference type="ARBA" id="ARBA00023002"/>
    </source>
</evidence>
<dbReference type="GO" id="GO:0010230">
    <property type="term" value="P:alternative respiration"/>
    <property type="evidence" value="ECO:0007669"/>
    <property type="project" value="TreeGrafter"/>
</dbReference>
<evidence type="ECO:0000256" key="14">
    <source>
        <dbReference type="SAM" id="Phobius"/>
    </source>
</evidence>
<comment type="caution">
    <text evidence="15">The sequence shown here is derived from an EMBL/GenBank/DDBJ whole genome shotgun (WGS) entry which is preliminary data.</text>
</comment>
<keyword evidence="8" id="KW-0249">Electron transport</keyword>
<feature type="region of interest" description="Disordered" evidence="13">
    <location>
        <begin position="239"/>
        <end position="296"/>
    </location>
</feature>
<dbReference type="InterPro" id="IPR038659">
    <property type="entry name" value="AOX_sf"/>
</dbReference>
<dbReference type="GO" id="GO:0009916">
    <property type="term" value="F:alternative oxidase activity"/>
    <property type="evidence" value="ECO:0007669"/>
    <property type="project" value="InterPro"/>
</dbReference>
<evidence type="ECO:0000256" key="8">
    <source>
        <dbReference type="ARBA" id="ARBA00022982"/>
    </source>
</evidence>
<evidence type="ECO:0000256" key="5">
    <source>
        <dbReference type="ARBA" id="ARBA00022660"/>
    </source>
</evidence>
<evidence type="ECO:0000256" key="4">
    <source>
        <dbReference type="ARBA" id="ARBA00022448"/>
    </source>
</evidence>
<dbReference type="PANTHER" id="PTHR31803">
    <property type="entry name" value="ALTERNATIVE OXIDASE"/>
    <property type="match status" value="1"/>
</dbReference>
<dbReference type="OrthoDB" id="16906at2759"/>
<dbReference type="GO" id="GO:0046872">
    <property type="term" value="F:metal ion binding"/>
    <property type="evidence" value="ECO:0007669"/>
    <property type="project" value="UniProtKB-KW"/>
</dbReference>
<evidence type="ECO:0000256" key="3">
    <source>
        <dbReference type="ARBA" id="ARBA00008388"/>
    </source>
</evidence>
<gene>
    <name evidence="15" type="ORF">BV898_17107</name>
</gene>
<keyword evidence="7" id="KW-0479">Metal-binding</keyword>
<dbReference type="InterPro" id="IPR002680">
    <property type="entry name" value="AOX"/>
</dbReference>
<feature type="transmembrane region" description="Helical" evidence="14">
    <location>
        <begin position="98"/>
        <end position="118"/>
    </location>
</feature>
<comment type="cofactor">
    <cofactor evidence="1">
        <name>Fe cation</name>
        <dbReference type="ChEBI" id="CHEBI:24875"/>
    </cofactor>
</comment>
<keyword evidence="16" id="KW-1185">Reference proteome</keyword>
<evidence type="ECO:0000313" key="15">
    <source>
        <dbReference type="EMBL" id="OWA52660.1"/>
    </source>
</evidence>
<evidence type="ECO:0000256" key="2">
    <source>
        <dbReference type="ARBA" id="ARBA00004370"/>
    </source>
</evidence>
<feature type="transmembrane region" description="Helical" evidence="14">
    <location>
        <begin position="37"/>
        <end position="59"/>
    </location>
</feature>
<dbReference type="PANTHER" id="PTHR31803:SF3">
    <property type="entry name" value="ALTERNATIVE OXIDASE"/>
    <property type="match status" value="1"/>
</dbReference>
<evidence type="ECO:0000256" key="11">
    <source>
        <dbReference type="ARBA" id="ARBA00023004"/>
    </source>
</evidence>
<keyword evidence="12 14" id="KW-0472">Membrane</keyword>
<evidence type="ECO:0000256" key="7">
    <source>
        <dbReference type="ARBA" id="ARBA00022723"/>
    </source>
</evidence>
<dbReference type="Gene3D" id="1.20.120.1770">
    <property type="match status" value="1"/>
</dbReference>
<evidence type="ECO:0000256" key="6">
    <source>
        <dbReference type="ARBA" id="ARBA00022692"/>
    </source>
</evidence>
<protein>
    <recommendedName>
        <fullName evidence="17">Cytochrome b561 domain-containing protein</fullName>
    </recommendedName>
</protein>
<reference evidence="16" key="1">
    <citation type="submission" date="2017-01" db="EMBL/GenBank/DDBJ databases">
        <title>Comparative genomics of anhydrobiosis in the tardigrade Hypsibius dujardini.</title>
        <authorList>
            <person name="Yoshida Y."/>
            <person name="Koutsovoulos G."/>
            <person name="Laetsch D."/>
            <person name="Stevens L."/>
            <person name="Kumar S."/>
            <person name="Horikawa D."/>
            <person name="Ishino K."/>
            <person name="Komine S."/>
            <person name="Tomita M."/>
            <person name="Blaxter M."/>
            <person name="Arakawa K."/>
        </authorList>
    </citation>
    <scope>NUCLEOTIDE SEQUENCE [LARGE SCALE GENOMIC DNA]</scope>
    <source>
        <strain evidence="16">Z151</strain>
    </source>
</reference>
<comment type="subcellular location">
    <subcellularLocation>
        <location evidence="2">Membrane</location>
    </subcellularLocation>
</comment>
<sequence length="402" mass="45307">MLMLVLASVGIFTARYSMPMCRDQPADFLLVSHHRPIMILAISAAIAAFVLIFVQVRAWTATPVSVNPHPIIGIIAFGLGLIQPIMAIFRPHPGTANPYFQLGTPFVAAIFLGIMIAADERIRRQGLRGGFLDHGGLRAFHVLWLICSNMIDWIAPLVGGGKFFWSANHYHADEDSDGHGTVYEETVIQEPVKAPASTLKTILWFTHFIVVAGLTIAISCSHRDQHVVPVDVSDTKWLPQQRPRRASKLAEKDRRRRQKEEEQEDAARVDVREEVDDKALTHFKSPARGERNQSENSANRFVGYLEEEAVKTYTALLQHIAEEEFQSGPDRPPRTLRRSTGNYLEGATYYEMFAAIRADEAHHRLVNHTLSSMQPDKYNPSNQAIKQRRNKLILVLMIMSLT</sequence>
<dbReference type="AlphaFoldDB" id="A0A9X6NEZ3"/>
<keyword evidence="5" id="KW-0679">Respiratory chain</keyword>
<proteinExistence type="inferred from homology"/>
<feature type="transmembrane region" description="Helical" evidence="14">
    <location>
        <begin position="202"/>
        <end position="220"/>
    </location>
</feature>
<comment type="similarity">
    <text evidence="3">Belongs to the alternative oxidase family.</text>
</comment>
<organism evidence="15 16">
    <name type="scientific">Hypsibius exemplaris</name>
    <name type="common">Freshwater tardigrade</name>
    <dbReference type="NCBI Taxonomy" id="2072580"/>
    <lineage>
        <taxon>Eukaryota</taxon>
        <taxon>Metazoa</taxon>
        <taxon>Ecdysozoa</taxon>
        <taxon>Tardigrada</taxon>
        <taxon>Eutardigrada</taxon>
        <taxon>Parachela</taxon>
        <taxon>Hypsibioidea</taxon>
        <taxon>Hypsibiidae</taxon>
        <taxon>Hypsibius</taxon>
    </lineage>
</organism>
<dbReference type="Pfam" id="PF01786">
    <property type="entry name" value="AOX"/>
    <property type="match status" value="1"/>
</dbReference>
<keyword evidence="10" id="KW-0560">Oxidoreductase</keyword>
<feature type="transmembrane region" description="Helical" evidence="14">
    <location>
        <begin position="139"/>
        <end position="158"/>
    </location>
</feature>
<evidence type="ECO:0000256" key="9">
    <source>
        <dbReference type="ARBA" id="ARBA00022989"/>
    </source>
</evidence>
<keyword evidence="6 14" id="KW-0812">Transmembrane</keyword>
<dbReference type="EMBL" id="MTYJ01000279">
    <property type="protein sequence ID" value="OWA52660.1"/>
    <property type="molecule type" value="Genomic_DNA"/>
</dbReference>
<keyword evidence="11" id="KW-0408">Iron</keyword>
<accession>A0A9X6NEZ3</accession>
<name>A0A9X6NEZ3_HYPEX</name>
<evidence type="ECO:0008006" key="17">
    <source>
        <dbReference type="Google" id="ProtNLM"/>
    </source>
</evidence>
<dbReference type="GO" id="GO:0016020">
    <property type="term" value="C:membrane"/>
    <property type="evidence" value="ECO:0007669"/>
    <property type="project" value="UniProtKB-SubCell"/>
</dbReference>
<dbReference type="GO" id="GO:0005739">
    <property type="term" value="C:mitochondrion"/>
    <property type="evidence" value="ECO:0007669"/>
    <property type="project" value="TreeGrafter"/>
</dbReference>
<evidence type="ECO:0000256" key="12">
    <source>
        <dbReference type="ARBA" id="ARBA00023136"/>
    </source>
</evidence>
<keyword evidence="4" id="KW-0813">Transport</keyword>
<dbReference type="Proteomes" id="UP000192578">
    <property type="component" value="Unassembled WGS sequence"/>
</dbReference>
<evidence type="ECO:0000256" key="13">
    <source>
        <dbReference type="SAM" id="MobiDB-lite"/>
    </source>
</evidence>
<feature type="transmembrane region" description="Helical" evidence="14">
    <location>
        <begin position="71"/>
        <end position="92"/>
    </location>
</feature>
<evidence type="ECO:0000313" key="16">
    <source>
        <dbReference type="Proteomes" id="UP000192578"/>
    </source>
</evidence>